<dbReference type="RefSeq" id="WP_073709897.1">
    <property type="nucleotide sequence ID" value="NZ_MRWQ01000001.1"/>
</dbReference>
<keyword evidence="3" id="KW-1185">Reference proteome</keyword>
<accession>A0A1Q5P6P0</accession>
<reference evidence="2 3" key="1">
    <citation type="submission" date="2016-12" db="EMBL/GenBank/DDBJ databases">
        <title>Domibacillus sp. SAOS 44 whole genome sequencing.</title>
        <authorList>
            <person name="Verma A."/>
            <person name="Krishnamurthi S."/>
        </authorList>
    </citation>
    <scope>NUCLEOTIDE SEQUENCE [LARGE SCALE GENOMIC DNA]</scope>
    <source>
        <strain evidence="2 3">SAOS 44</strain>
    </source>
</reference>
<keyword evidence="1" id="KW-0175">Coiled coil</keyword>
<dbReference type="AlphaFoldDB" id="A0A1Q5P6P0"/>
<sequence>MSDIAFRFLGHMATRSVRIVQAAGQKNIRKLALETGLNVIELIGSIVSYSEAKQQTGYLHQKTETVKSHNEEVTAIHEQMYAQKLTLLQQQLEDELRVEQKQLKFELQAYAEQLETQYAGDASSYEQNKKLHGIVAENLCNFQRILEKAEQYLDTLTDEDNVKKQALFEEYRKIQRQVNQLVKTLY</sequence>
<dbReference type="EMBL" id="MRWQ01000001">
    <property type="protein sequence ID" value="OKL37884.1"/>
    <property type="molecule type" value="Genomic_DNA"/>
</dbReference>
<gene>
    <name evidence="2" type="ORF">BLL40_00170</name>
</gene>
<organism evidence="2 3">
    <name type="scientific">Domibacillus mangrovi</name>
    <dbReference type="NCBI Taxonomy" id="1714354"/>
    <lineage>
        <taxon>Bacteria</taxon>
        <taxon>Bacillati</taxon>
        <taxon>Bacillota</taxon>
        <taxon>Bacilli</taxon>
        <taxon>Bacillales</taxon>
        <taxon>Bacillaceae</taxon>
        <taxon>Domibacillus</taxon>
    </lineage>
</organism>
<evidence type="ECO:0008006" key="4">
    <source>
        <dbReference type="Google" id="ProtNLM"/>
    </source>
</evidence>
<dbReference type="STRING" id="1714354.BLL40_00170"/>
<evidence type="ECO:0000313" key="3">
    <source>
        <dbReference type="Proteomes" id="UP000186524"/>
    </source>
</evidence>
<protein>
    <recommendedName>
        <fullName evidence="4">DUF5082 domain-containing protein</fullName>
    </recommendedName>
</protein>
<dbReference type="Proteomes" id="UP000186524">
    <property type="component" value="Unassembled WGS sequence"/>
</dbReference>
<evidence type="ECO:0000313" key="2">
    <source>
        <dbReference type="EMBL" id="OKL37884.1"/>
    </source>
</evidence>
<evidence type="ECO:0000256" key="1">
    <source>
        <dbReference type="SAM" id="Coils"/>
    </source>
</evidence>
<dbReference type="OrthoDB" id="9931781at2"/>
<comment type="caution">
    <text evidence="2">The sequence shown here is derived from an EMBL/GenBank/DDBJ whole genome shotgun (WGS) entry which is preliminary data.</text>
</comment>
<name>A0A1Q5P6P0_9BACI</name>
<feature type="coiled-coil region" evidence="1">
    <location>
        <begin position="82"/>
        <end position="109"/>
    </location>
</feature>
<proteinExistence type="predicted"/>